<feature type="compositionally biased region" description="Low complexity" evidence="1">
    <location>
        <begin position="51"/>
        <end position="61"/>
    </location>
</feature>
<dbReference type="PANTHER" id="PTHR31973:SF187">
    <property type="entry name" value="MUTATOR TRANSPOSASE MUDRA PROTEIN"/>
    <property type="match status" value="1"/>
</dbReference>
<dbReference type="PANTHER" id="PTHR31973">
    <property type="entry name" value="POLYPROTEIN, PUTATIVE-RELATED"/>
    <property type="match status" value="1"/>
</dbReference>
<name>A0AAD8S9L8_LOLMU</name>
<feature type="domain" description="Transposase MuDR plant" evidence="2">
    <location>
        <begin position="173"/>
        <end position="220"/>
    </location>
</feature>
<accession>A0AAD8S9L8</accession>
<comment type="caution">
    <text evidence="3">The sequence shown here is derived from an EMBL/GenBank/DDBJ whole genome shotgun (WGS) entry which is preliminary data.</text>
</comment>
<protein>
    <recommendedName>
        <fullName evidence="2">Transposase MuDR plant domain-containing protein</fullName>
    </recommendedName>
</protein>
<dbReference type="Pfam" id="PF03108">
    <property type="entry name" value="DBD_Tnp_Mut"/>
    <property type="match status" value="1"/>
</dbReference>
<dbReference type="AlphaFoldDB" id="A0AAD8S9L8"/>
<gene>
    <name evidence="3" type="ORF">QYE76_066006</name>
</gene>
<evidence type="ECO:0000256" key="1">
    <source>
        <dbReference type="SAM" id="MobiDB-lite"/>
    </source>
</evidence>
<sequence length="322" mass="36669">MNEMRNAAATDNTLMIFVDHTNFLATIRAEIVRQNVARAAMTRPAPPVASPTPSVARPASSGARHALSEASLVAVETVEQETLADLDDDSDSGSDFEIYDSDYDAEEGDDDLFIDNVDNSVNDNNERAVFVETENEDALDDRDLHLVDDERQQLHLKFKEFNPEVDMDSPVFKIGMKFADIEEVRQAVNAYIIRNRVKIRKIKNNKARVHVVCDEGCPWFLKVGTDFQRSGGFVVTAYEDEHRCERVYEMRALTARFLCKKFIDEFRTTRKWICKHLVLRCKESSICALIGGSLEEQEKKLCWKSMAMRKHNSVYEGIMAKS</sequence>
<evidence type="ECO:0000259" key="2">
    <source>
        <dbReference type="Pfam" id="PF03108"/>
    </source>
</evidence>
<organism evidence="3 4">
    <name type="scientific">Lolium multiflorum</name>
    <name type="common">Italian ryegrass</name>
    <name type="synonym">Lolium perenne subsp. multiflorum</name>
    <dbReference type="NCBI Taxonomy" id="4521"/>
    <lineage>
        <taxon>Eukaryota</taxon>
        <taxon>Viridiplantae</taxon>
        <taxon>Streptophyta</taxon>
        <taxon>Embryophyta</taxon>
        <taxon>Tracheophyta</taxon>
        <taxon>Spermatophyta</taxon>
        <taxon>Magnoliopsida</taxon>
        <taxon>Liliopsida</taxon>
        <taxon>Poales</taxon>
        <taxon>Poaceae</taxon>
        <taxon>BOP clade</taxon>
        <taxon>Pooideae</taxon>
        <taxon>Poodae</taxon>
        <taxon>Poeae</taxon>
        <taxon>Poeae Chloroplast Group 2 (Poeae type)</taxon>
        <taxon>Loliodinae</taxon>
        <taxon>Loliinae</taxon>
        <taxon>Lolium</taxon>
    </lineage>
</organism>
<reference evidence="3" key="1">
    <citation type="submission" date="2023-07" db="EMBL/GenBank/DDBJ databases">
        <title>A chromosome-level genome assembly of Lolium multiflorum.</title>
        <authorList>
            <person name="Chen Y."/>
            <person name="Copetti D."/>
            <person name="Kolliker R."/>
            <person name="Studer B."/>
        </authorList>
    </citation>
    <scope>NUCLEOTIDE SEQUENCE</scope>
    <source>
        <strain evidence="3">02402/16</strain>
        <tissue evidence="3">Leaf</tissue>
    </source>
</reference>
<dbReference type="Proteomes" id="UP001231189">
    <property type="component" value="Unassembled WGS sequence"/>
</dbReference>
<evidence type="ECO:0000313" key="4">
    <source>
        <dbReference type="Proteomes" id="UP001231189"/>
    </source>
</evidence>
<proteinExistence type="predicted"/>
<feature type="region of interest" description="Disordered" evidence="1">
    <location>
        <begin position="42"/>
        <end position="63"/>
    </location>
</feature>
<dbReference type="InterPro" id="IPR004332">
    <property type="entry name" value="Transposase_MuDR"/>
</dbReference>
<keyword evidence="4" id="KW-1185">Reference proteome</keyword>
<dbReference type="EMBL" id="JAUUTY010000004">
    <property type="protein sequence ID" value="KAK1648201.1"/>
    <property type="molecule type" value="Genomic_DNA"/>
</dbReference>
<evidence type="ECO:0000313" key="3">
    <source>
        <dbReference type="EMBL" id="KAK1648201.1"/>
    </source>
</evidence>